<organism evidence="1">
    <name type="scientific">Rhizophora mucronata</name>
    <name type="common">Asiatic mangrove</name>
    <dbReference type="NCBI Taxonomy" id="61149"/>
    <lineage>
        <taxon>Eukaryota</taxon>
        <taxon>Viridiplantae</taxon>
        <taxon>Streptophyta</taxon>
        <taxon>Embryophyta</taxon>
        <taxon>Tracheophyta</taxon>
        <taxon>Spermatophyta</taxon>
        <taxon>Magnoliopsida</taxon>
        <taxon>eudicotyledons</taxon>
        <taxon>Gunneridae</taxon>
        <taxon>Pentapetalae</taxon>
        <taxon>rosids</taxon>
        <taxon>fabids</taxon>
        <taxon>Malpighiales</taxon>
        <taxon>Rhizophoraceae</taxon>
        <taxon>Rhizophora</taxon>
    </lineage>
</organism>
<proteinExistence type="predicted"/>
<protein>
    <submittedName>
        <fullName evidence="1">Uncharacterized protein LOC105647525</fullName>
    </submittedName>
</protein>
<dbReference type="EMBL" id="GGEC01009024">
    <property type="protein sequence ID" value="MBW89507.1"/>
    <property type="molecule type" value="Transcribed_RNA"/>
</dbReference>
<dbReference type="AlphaFoldDB" id="A0A2P2J7Y6"/>
<sequence length="56" mass="6275">MPNYPGLITVKSSNVIDKSLHISPTIISIWSHPVTSNIVTARTYIHTTRPKFTKLV</sequence>
<evidence type="ECO:0000313" key="1">
    <source>
        <dbReference type="EMBL" id="MBW89507.1"/>
    </source>
</evidence>
<accession>A0A2P2J7Y6</accession>
<name>A0A2P2J7Y6_RHIMU</name>
<reference evidence="1" key="1">
    <citation type="submission" date="2018-02" db="EMBL/GenBank/DDBJ databases">
        <title>Rhizophora mucronata_Transcriptome.</title>
        <authorList>
            <person name="Meera S.P."/>
            <person name="Sreeshan A."/>
            <person name="Augustine A."/>
        </authorList>
    </citation>
    <scope>NUCLEOTIDE SEQUENCE</scope>
    <source>
        <tissue evidence="1">Leaf</tissue>
    </source>
</reference>